<keyword evidence="12" id="KW-0732">Signal</keyword>
<feature type="domain" description="Plastocyanin-like" evidence="15">
    <location>
        <begin position="49"/>
        <end position="162"/>
    </location>
</feature>
<dbReference type="InterPro" id="IPR017761">
    <property type="entry name" value="Laccase"/>
</dbReference>
<dbReference type="SUPFAM" id="SSF49503">
    <property type="entry name" value="Cupredoxins"/>
    <property type="match status" value="3"/>
</dbReference>
<reference evidence="16" key="1">
    <citation type="submission" date="2021-08" db="EMBL/GenBank/DDBJ databases">
        <title>WGS assembly of Ceratopteris richardii.</title>
        <authorList>
            <person name="Marchant D.B."/>
            <person name="Chen G."/>
            <person name="Jenkins J."/>
            <person name="Shu S."/>
            <person name="Leebens-Mack J."/>
            <person name="Grimwood J."/>
            <person name="Schmutz J."/>
            <person name="Soltis P."/>
            <person name="Soltis D."/>
            <person name="Chen Z.-H."/>
        </authorList>
    </citation>
    <scope>NUCLEOTIDE SEQUENCE</scope>
    <source>
        <strain evidence="16">Whitten #5841</strain>
        <tissue evidence="16">Leaf</tissue>
    </source>
</reference>
<feature type="signal peptide" evidence="12">
    <location>
        <begin position="1"/>
        <end position="25"/>
    </location>
</feature>
<dbReference type="InterPro" id="IPR008972">
    <property type="entry name" value="Cupredoxin"/>
</dbReference>
<name>A0A8T2TMF5_CERRI</name>
<feature type="domain" description="Plastocyanin-like" evidence="13">
    <location>
        <begin position="176"/>
        <end position="329"/>
    </location>
</feature>
<proteinExistence type="inferred from homology"/>
<dbReference type="PROSITE" id="PS00080">
    <property type="entry name" value="MULTICOPPER_OXIDASE2"/>
    <property type="match status" value="1"/>
</dbReference>
<dbReference type="InterPro" id="IPR001117">
    <property type="entry name" value="Cu-oxidase_2nd"/>
</dbReference>
<dbReference type="EC" id="1.10.3.2" evidence="4 12"/>
<dbReference type="InterPro" id="IPR002355">
    <property type="entry name" value="Cu_oxidase_Cu_BS"/>
</dbReference>
<dbReference type="PANTHER" id="PTHR11709">
    <property type="entry name" value="MULTI-COPPER OXIDASE"/>
    <property type="match status" value="1"/>
</dbReference>
<feature type="chain" id="PRO_5035958898" description="Laccase" evidence="12">
    <location>
        <begin position="26"/>
        <end position="588"/>
    </location>
</feature>
<evidence type="ECO:0000256" key="11">
    <source>
        <dbReference type="ARBA" id="ARBA00023185"/>
    </source>
</evidence>
<dbReference type="CDD" id="cd13897">
    <property type="entry name" value="CuRO_3_LCC_plant"/>
    <property type="match status" value="1"/>
</dbReference>
<dbReference type="NCBIfam" id="TIGR03389">
    <property type="entry name" value="laccase"/>
    <property type="match status" value="1"/>
</dbReference>
<dbReference type="InterPro" id="IPR034285">
    <property type="entry name" value="CuRO_2_LCC"/>
</dbReference>
<dbReference type="InterPro" id="IPR034288">
    <property type="entry name" value="CuRO_1_LCC"/>
</dbReference>
<keyword evidence="5 12" id="KW-0052">Apoplast</keyword>
<evidence type="ECO:0000256" key="2">
    <source>
        <dbReference type="ARBA" id="ARBA00004271"/>
    </source>
</evidence>
<evidence type="ECO:0000256" key="5">
    <source>
        <dbReference type="ARBA" id="ARBA00022523"/>
    </source>
</evidence>
<evidence type="ECO:0000256" key="6">
    <source>
        <dbReference type="ARBA" id="ARBA00022525"/>
    </source>
</evidence>
<dbReference type="InterPro" id="IPR011707">
    <property type="entry name" value="Cu-oxidase-like_N"/>
</dbReference>
<evidence type="ECO:0000259" key="14">
    <source>
        <dbReference type="Pfam" id="PF07731"/>
    </source>
</evidence>
<dbReference type="PROSITE" id="PS00079">
    <property type="entry name" value="MULTICOPPER_OXIDASE1"/>
    <property type="match status" value="1"/>
</dbReference>
<dbReference type="Pfam" id="PF07731">
    <property type="entry name" value="Cu-oxidase_2"/>
    <property type="match status" value="1"/>
</dbReference>
<keyword evidence="7 12" id="KW-0479">Metal-binding</keyword>
<keyword evidence="11 12" id="KW-0439">Lignin degradation</keyword>
<keyword evidence="8 12" id="KW-0677">Repeat</keyword>
<keyword evidence="10 12" id="KW-0186">Copper</keyword>
<evidence type="ECO:0000313" key="16">
    <source>
        <dbReference type="EMBL" id="KAH7423590.1"/>
    </source>
</evidence>
<evidence type="ECO:0000256" key="1">
    <source>
        <dbReference type="ARBA" id="ARBA00000349"/>
    </source>
</evidence>
<dbReference type="OrthoDB" id="2121828at2759"/>
<dbReference type="CDD" id="cd13875">
    <property type="entry name" value="CuRO_2_LCC_plant"/>
    <property type="match status" value="1"/>
</dbReference>
<comment type="cofactor">
    <cofactor evidence="12">
        <name>Cu cation</name>
        <dbReference type="ChEBI" id="CHEBI:23378"/>
    </cofactor>
    <text evidence="12">Binds 4 Cu cations per monomer.</text>
</comment>
<dbReference type="OMA" id="LETHTSW"/>
<keyword evidence="6 12" id="KW-0964">Secreted</keyword>
<dbReference type="EMBL" id="CM035417">
    <property type="protein sequence ID" value="KAH7423590.1"/>
    <property type="molecule type" value="Genomic_DNA"/>
</dbReference>
<evidence type="ECO:0000256" key="3">
    <source>
        <dbReference type="ARBA" id="ARBA00010609"/>
    </source>
</evidence>
<dbReference type="GO" id="GO:0005507">
    <property type="term" value="F:copper ion binding"/>
    <property type="evidence" value="ECO:0007669"/>
    <property type="project" value="InterPro"/>
</dbReference>
<feature type="domain" description="Plastocyanin-like" evidence="14">
    <location>
        <begin position="458"/>
        <end position="571"/>
    </location>
</feature>
<organism evidence="16 17">
    <name type="scientific">Ceratopteris richardii</name>
    <name type="common">Triangle waterfern</name>
    <dbReference type="NCBI Taxonomy" id="49495"/>
    <lineage>
        <taxon>Eukaryota</taxon>
        <taxon>Viridiplantae</taxon>
        <taxon>Streptophyta</taxon>
        <taxon>Embryophyta</taxon>
        <taxon>Tracheophyta</taxon>
        <taxon>Polypodiopsida</taxon>
        <taxon>Polypodiidae</taxon>
        <taxon>Polypodiales</taxon>
        <taxon>Pteridineae</taxon>
        <taxon>Pteridaceae</taxon>
        <taxon>Parkerioideae</taxon>
        <taxon>Ceratopteris</taxon>
    </lineage>
</organism>
<evidence type="ECO:0000256" key="9">
    <source>
        <dbReference type="ARBA" id="ARBA00023002"/>
    </source>
</evidence>
<protein>
    <recommendedName>
        <fullName evidence="4 12">Laccase</fullName>
        <ecNumber evidence="4 12">1.10.3.2</ecNumber>
    </recommendedName>
    <alternativeName>
        <fullName evidence="12">Benzenediol:oxygen oxidoreductase</fullName>
    </alternativeName>
    <alternativeName>
        <fullName evidence="12">Diphenol oxidase</fullName>
    </alternativeName>
    <alternativeName>
        <fullName evidence="12">Urishiol oxidase</fullName>
    </alternativeName>
</protein>
<comment type="subcellular location">
    <subcellularLocation>
        <location evidence="2 12">Secreted</location>
        <location evidence="2 12">Extracellular space</location>
        <location evidence="2 12">Apoplast</location>
    </subcellularLocation>
</comment>
<comment type="similarity">
    <text evidence="3 12">Belongs to the multicopper oxidase family.</text>
</comment>
<dbReference type="AlphaFoldDB" id="A0A8T2TMF5"/>
<comment type="catalytic activity">
    <reaction evidence="1 12">
        <text>4 hydroquinone + O2 = 4 benzosemiquinone + 2 H2O</text>
        <dbReference type="Rhea" id="RHEA:11276"/>
        <dbReference type="ChEBI" id="CHEBI:15377"/>
        <dbReference type="ChEBI" id="CHEBI:15379"/>
        <dbReference type="ChEBI" id="CHEBI:17594"/>
        <dbReference type="ChEBI" id="CHEBI:17977"/>
        <dbReference type="EC" id="1.10.3.2"/>
    </reaction>
</comment>
<dbReference type="GO" id="GO:0048046">
    <property type="term" value="C:apoplast"/>
    <property type="evidence" value="ECO:0007669"/>
    <property type="project" value="UniProtKB-SubCell"/>
</dbReference>
<dbReference type="InterPro" id="IPR011706">
    <property type="entry name" value="Cu-oxidase_C"/>
</dbReference>
<dbReference type="InterPro" id="IPR045087">
    <property type="entry name" value="Cu-oxidase_fam"/>
</dbReference>
<accession>A0A8T2TMF5</accession>
<dbReference type="Proteomes" id="UP000825935">
    <property type="component" value="Chromosome 12"/>
</dbReference>
<evidence type="ECO:0000313" key="17">
    <source>
        <dbReference type="Proteomes" id="UP000825935"/>
    </source>
</evidence>
<evidence type="ECO:0000256" key="10">
    <source>
        <dbReference type="ARBA" id="ARBA00023008"/>
    </source>
</evidence>
<dbReference type="GO" id="GO:0052716">
    <property type="term" value="F:hydroquinone:oxygen oxidoreductase activity"/>
    <property type="evidence" value="ECO:0007669"/>
    <property type="project" value="UniProtKB-EC"/>
</dbReference>
<comment type="function">
    <text evidence="12">Lignin degradation and detoxification of lignin-derived products.</text>
</comment>
<dbReference type="GO" id="GO:0046274">
    <property type="term" value="P:lignin catabolic process"/>
    <property type="evidence" value="ECO:0007669"/>
    <property type="project" value="UniProtKB-KW"/>
</dbReference>
<dbReference type="InterPro" id="IPR033138">
    <property type="entry name" value="Cu_oxidase_CS"/>
</dbReference>
<evidence type="ECO:0000256" key="4">
    <source>
        <dbReference type="ARBA" id="ARBA00012297"/>
    </source>
</evidence>
<keyword evidence="17" id="KW-1185">Reference proteome</keyword>
<keyword evidence="9 12" id="KW-0560">Oxidoreductase</keyword>
<evidence type="ECO:0000256" key="12">
    <source>
        <dbReference type="RuleBase" id="RU361119"/>
    </source>
</evidence>
<dbReference type="InterPro" id="IPR034289">
    <property type="entry name" value="CuRO_3_LCC"/>
</dbReference>
<evidence type="ECO:0000256" key="8">
    <source>
        <dbReference type="ARBA" id="ARBA00022737"/>
    </source>
</evidence>
<comment type="caution">
    <text evidence="16">The sequence shown here is derived from an EMBL/GenBank/DDBJ whole genome shotgun (WGS) entry which is preliminary data.</text>
</comment>
<sequence>MASYTSPLCILFLGMLLWQTRETIAQRRAYVARELAGYSPQIRKFHLKVQYASATRLCHTKSIVTINGEFPGPVMYVREGDTVVVKVKNKVDYNVTIHWHGVRQFLSAWSDGPSYITQCPIQKDQSYTHKFKVVEQRGTLFYHAHVSWLRATVHGAFIMLPKADAVLPYPKPAAEHLLYLGEWWIDNVEDVVAEALSVGGGYKPSDALTINGQPGALYNCSLSDTTVFNVVRGKTYLFRIINAAVNFQLYMSVVGHSLTVVEADAEYTKPYTTNVLVLGPGQTTNVLLTADQQVGQYLMSATVFSPTPNPNVVPFPGTPTTAILRYEGAKTLLSSPSELALPNFPAFNDSLFASRFTTSLKGLSTYSSGFTLPQKVDKEMLFTIGYALRPCSTCNLSTSPDPHFRLQASVNNVSFLEPTSTSLLEAYYYNVSGAYDDDFPSNPLYPYNYTGVGPSNFFPVKATKVKVLEFGESVQIVFQDTSTFFFEGHPIHLHGTNFFVVGEGFGTFDAAKDTPKFNLVDPPSRNTVGVPSGGWAAIRFRAVNPGMWFMHCHFDIHTSWGMSMAFLVKNGQGVNETLPPPPPNLPKC</sequence>
<gene>
    <name evidence="16" type="ORF">KP509_12G062600</name>
</gene>
<evidence type="ECO:0000259" key="13">
    <source>
        <dbReference type="Pfam" id="PF00394"/>
    </source>
</evidence>
<dbReference type="Pfam" id="PF07732">
    <property type="entry name" value="Cu-oxidase_3"/>
    <property type="match status" value="1"/>
</dbReference>
<dbReference type="CDD" id="cd13849">
    <property type="entry name" value="CuRO_1_LCC_plant"/>
    <property type="match status" value="1"/>
</dbReference>
<dbReference type="Pfam" id="PF00394">
    <property type="entry name" value="Cu-oxidase"/>
    <property type="match status" value="1"/>
</dbReference>
<dbReference type="PANTHER" id="PTHR11709:SF481">
    <property type="entry name" value="LACCASE"/>
    <property type="match status" value="1"/>
</dbReference>
<dbReference type="Gene3D" id="2.60.40.420">
    <property type="entry name" value="Cupredoxins - blue copper proteins"/>
    <property type="match status" value="3"/>
</dbReference>
<evidence type="ECO:0000259" key="15">
    <source>
        <dbReference type="Pfam" id="PF07732"/>
    </source>
</evidence>
<evidence type="ECO:0000256" key="7">
    <source>
        <dbReference type="ARBA" id="ARBA00022723"/>
    </source>
</evidence>